<dbReference type="AlphaFoldDB" id="A0A915JVX2"/>
<keyword evidence="2" id="KW-1185">Reference proteome</keyword>
<feature type="compositionally biased region" description="Polar residues" evidence="1">
    <location>
        <begin position="13"/>
        <end position="27"/>
    </location>
</feature>
<evidence type="ECO:0000313" key="2">
    <source>
        <dbReference type="Proteomes" id="UP000887565"/>
    </source>
</evidence>
<sequence>MCGYAPTDADPSKFQTTGPGKFNNRATGIVNSPDSSRYVAAYLKPGQKATMESTAENLFADSDKQIKFQEYKVTQGIVSRVCCDSIGTCPYATGAKVEKIDFRQWYQGSITCKRGTKKDLIQ</sequence>
<dbReference type="WBParaSite" id="nRc.2.0.1.t30461-RA">
    <property type="protein sequence ID" value="nRc.2.0.1.t30461-RA"/>
    <property type="gene ID" value="nRc.2.0.1.g30461"/>
</dbReference>
<dbReference type="Proteomes" id="UP000887565">
    <property type="component" value="Unplaced"/>
</dbReference>
<proteinExistence type="predicted"/>
<evidence type="ECO:0000313" key="3">
    <source>
        <dbReference type="WBParaSite" id="nRc.2.0.1.t30461-RA"/>
    </source>
</evidence>
<reference evidence="3" key="1">
    <citation type="submission" date="2022-11" db="UniProtKB">
        <authorList>
            <consortium name="WormBaseParasite"/>
        </authorList>
    </citation>
    <scope>IDENTIFICATION</scope>
</reference>
<feature type="region of interest" description="Disordered" evidence="1">
    <location>
        <begin position="1"/>
        <end position="27"/>
    </location>
</feature>
<name>A0A915JVX2_ROMCU</name>
<evidence type="ECO:0000256" key="1">
    <source>
        <dbReference type="SAM" id="MobiDB-lite"/>
    </source>
</evidence>
<protein>
    <submittedName>
        <fullName evidence="3">Uncharacterized protein</fullName>
    </submittedName>
</protein>
<organism evidence="2 3">
    <name type="scientific">Romanomermis culicivorax</name>
    <name type="common">Nematode worm</name>
    <dbReference type="NCBI Taxonomy" id="13658"/>
    <lineage>
        <taxon>Eukaryota</taxon>
        <taxon>Metazoa</taxon>
        <taxon>Ecdysozoa</taxon>
        <taxon>Nematoda</taxon>
        <taxon>Enoplea</taxon>
        <taxon>Dorylaimia</taxon>
        <taxon>Mermithida</taxon>
        <taxon>Mermithoidea</taxon>
        <taxon>Mermithidae</taxon>
        <taxon>Romanomermis</taxon>
    </lineage>
</organism>
<accession>A0A915JVX2</accession>